<organism evidence="2 3">
    <name type="scientific">Blautia hominis</name>
    <dbReference type="NCBI Taxonomy" id="2025493"/>
    <lineage>
        <taxon>Bacteria</taxon>
        <taxon>Bacillati</taxon>
        <taxon>Bacillota</taxon>
        <taxon>Clostridia</taxon>
        <taxon>Lachnospirales</taxon>
        <taxon>Lachnospiraceae</taxon>
        <taxon>Blautia</taxon>
    </lineage>
</organism>
<dbReference type="Pfam" id="PF06605">
    <property type="entry name" value="Prophage_tail"/>
    <property type="match status" value="1"/>
</dbReference>
<dbReference type="RefSeq" id="WP_369861583.1">
    <property type="nucleotide sequence ID" value="NZ_BAABYW010000001.1"/>
</dbReference>
<dbReference type="InterPro" id="IPR007119">
    <property type="entry name" value="Phage_tail_spike_N"/>
</dbReference>
<proteinExistence type="predicted"/>
<dbReference type="EMBL" id="BAABYW010000001">
    <property type="protein sequence ID" value="GAA6410531.1"/>
    <property type="molecule type" value="Genomic_DNA"/>
</dbReference>
<evidence type="ECO:0000313" key="3">
    <source>
        <dbReference type="Proteomes" id="UP001600943"/>
    </source>
</evidence>
<sequence length="1039" mass="116455">MYKVKMDGQTLYYPGDKEAVLTNPTLNLQTGYAGTFEFAVPPNNPLYNSIKNRSSMVSVSRDTTEIFYGEVRKQPKVDRYKNKNVYCAGAMSFLADSIQPQAEYHDMSPRQMLGSFLDIHNNQVDDRKKIYLGIVTITDANDSLYRYTNFENTLKAIREKLVEKLGGYLRLRHEDDKLYLDWIKLEEFGKYCEQPIEFGLNMLDYSESVTAENLVTALIPLGARLQDGSEIEALEKYVDITSVNGGSNYIYSQEAVETFGWVWATNTWQDVTEPSNLLRKGKEWLQDNQFEELTLTLTAVDLSAMDKEYDAFDIGDRIPCRAKPYGMDRIFPVMEMTIPLQQPDAAKLTLGENRKLTYTEQQSRIYSGITATAEERRKIQNEAIKSAIDNLTAKMTGSEGGYKLTEFDENGMWLRDLYMDAPDKDQATNILQINKKGIGGSHNGYGGPYTVGMTLDGGIVGEQITANSIGAEKLTVEYKTELEGKFTQTGKDANTYTDQRETAVREVITTSIKSVEDQIQLAVTDQKSITNRYDYVKNGDNQKLSAAAFTATANMTVETGQARNINALHLTKTDTSMATLQQSLGELPPGTYEVELKIYLLTGKKPSYCYFGLNGYTQYQTFSSMATDTWYTIKKTVTLSSKSTRSFYFSLYGSSAREAYITDIRVLRNVKELIDDVDARITVEAGKITQSVTEMYEAQQHDYCAGGDFPEEFDGNYTTDWYRNNTTYVYQTTWREKTCGCINLKETTSTSYCLRTRAAIKVPRAGKFTVRFRACSEKAGTRLRCSFYTTKYTTAGQIGTEWQTIELVFDSIPAGTRYLYFYSYTAGDAVYITDVEIQGYAAHYNESQLQVASDGITAEVTRAKAAEETLQSSIKVNADAIKLKVSRGKLSSEISTESGAISIKSNRISITSTNFTLTASGYVTMKGASCQGTFEAKNGSWFIKMASGEITGGYGSKTYGYIDFAGAYNNSSARTLRLRGDSRVDIMGKLYTATTYNAGTVWETFTGTQKIITNIRDIGGGEIEWTWTNFTFRNGMMIG</sequence>
<evidence type="ECO:0000313" key="2">
    <source>
        <dbReference type="EMBL" id="GAA6410531.1"/>
    </source>
</evidence>
<dbReference type="NCBIfam" id="TIGR01665">
    <property type="entry name" value="put_anti_recept"/>
    <property type="match status" value="1"/>
</dbReference>
<reference evidence="2 3" key="1">
    <citation type="submission" date="2024-04" db="EMBL/GenBank/DDBJ databases">
        <title>Defined microbial consortia suppress multidrug-resistant proinflammatory Enterobacteriaceae via ecological control.</title>
        <authorList>
            <person name="Furuichi M."/>
            <person name="Kawaguchi T."/>
            <person name="Pust M."/>
            <person name="Yasuma K."/>
            <person name="Plichta D."/>
            <person name="Hasegawa N."/>
            <person name="Ohya T."/>
            <person name="Bhattarai S."/>
            <person name="Sasajima S."/>
            <person name="Aoto Y."/>
            <person name="Tuganbaev T."/>
            <person name="Yaginuma M."/>
            <person name="Ueda M."/>
            <person name="Okahashi N."/>
            <person name="Amafuji K."/>
            <person name="Kiridooshi Y."/>
            <person name="Sugita K."/>
            <person name="Strazar M."/>
            <person name="Skelly A."/>
            <person name="Suda W."/>
            <person name="Hattori M."/>
            <person name="Nakamoto N."/>
            <person name="Caballero S."/>
            <person name="Norman J."/>
            <person name="Olle B."/>
            <person name="Tanoue T."/>
            <person name="Arita M."/>
            <person name="Bucci V."/>
            <person name="Atarashi K."/>
            <person name="Xavier R."/>
            <person name="Honda K."/>
        </authorList>
    </citation>
    <scope>NUCLEOTIDE SEQUENCE [LARGE SCALE GENOMIC DNA]</scope>
    <source>
        <strain evidence="3">k04-0078-D8-1</strain>
    </source>
</reference>
<accession>A0ABQ0BGE2</accession>
<evidence type="ECO:0000259" key="1">
    <source>
        <dbReference type="Pfam" id="PF06605"/>
    </source>
</evidence>
<dbReference type="InterPro" id="IPR010572">
    <property type="entry name" value="Tail_dom"/>
</dbReference>
<feature type="domain" description="Tail spike" evidence="1">
    <location>
        <begin position="146"/>
        <end position="355"/>
    </location>
</feature>
<protein>
    <recommendedName>
        <fullName evidence="1">Tail spike domain-containing protein</fullName>
    </recommendedName>
</protein>
<comment type="caution">
    <text evidence="2">The sequence shown here is derived from an EMBL/GenBank/DDBJ whole genome shotgun (WGS) entry which is preliminary data.</text>
</comment>
<gene>
    <name evidence="2" type="ORF">K040078D81_46480</name>
</gene>
<name>A0ABQ0BGE2_9FIRM</name>
<keyword evidence="3" id="KW-1185">Reference proteome</keyword>
<dbReference type="Proteomes" id="UP001600943">
    <property type="component" value="Unassembled WGS sequence"/>
</dbReference>
<dbReference type="Gene3D" id="2.60.120.260">
    <property type="entry name" value="Galactose-binding domain-like"/>
    <property type="match status" value="1"/>
</dbReference>